<dbReference type="EMBL" id="GBRH01259537">
    <property type="protein sequence ID" value="JAD38358.1"/>
    <property type="molecule type" value="Transcribed_RNA"/>
</dbReference>
<evidence type="ECO:0000313" key="1">
    <source>
        <dbReference type="EMBL" id="JAD38358.1"/>
    </source>
</evidence>
<proteinExistence type="predicted"/>
<sequence>MQGYDSWGTTWHTNPTTN</sequence>
<reference evidence="1" key="1">
    <citation type="submission" date="2014-09" db="EMBL/GenBank/DDBJ databases">
        <authorList>
            <person name="Magalhaes I.L.F."/>
            <person name="Oliveira U."/>
            <person name="Santos F.R."/>
            <person name="Vidigal T.H.D.A."/>
            <person name="Brescovit A.D."/>
            <person name="Santos A.J."/>
        </authorList>
    </citation>
    <scope>NUCLEOTIDE SEQUENCE</scope>
    <source>
        <tissue evidence="1">Shoot tissue taken approximately 20 cm above the soil surface</tissue>
    </source>
</reference>
<dbReference type="AlphaFoldDB" id="A0A0A8ZKY7"/>
<reference evidence="1" key="2">
    <citation type="journal article" date="2015" name="Data Brief">
        <title>Shoot transcriptome of the giant reed, Arundo donax.</title>
        <authorList>
            <person name="Barrero R.A."/>
            <person name="Guerrero F.D."/>
            <person name="Moolhuijzen P."/>
            <person name="Goolsby J.A."/>
            <person name="Tidwell J."/>
            <person name="Bellgard S.E."/>
            <person name="Bellgard M.I."/>
        </authorList>
    </citation>
    <scope>NUCLEOTIDE SEQUENCE</scope>
    <source>
        <tissue evidence="1">Shoot tissue taken approximately 20 cm above the soil surface</tissue>
    </source>
</reference>
<protein>
    <submittedName>
        <fullName evidence="1">Uncharacterized protein</fullName>
    </submittedName>
</protein>
<organism evidence="1">
    <name type="scientific">Arundo donax</name>
    <name type="common">Giant reed</name>
    <name type="synonym">Donax arundinaceus</name>
    <dbReference type="NCBI Taxonomy" id="35708"/>
    <lineage>
        <taxon>Eukaryota</taxon>
        <taxon>Viridiplantae</taxon>
        <taxon>Streptophyta</taxon>
        <taxon>Embryophyta</taxon>
        <taxon>Tracheophyta</taxon>
        <taxon>Spermatophyta</taxon>
        <taxon>Magnoliopsida</taxon>
        <taxon>Liliopsida</taxon>
        <taxon>Poales</taxon>
        <taxon>Poaceae</taxon>
        <taxon>PACMAD clade</taxon>
        <taxon>Arundinoideae</taxon>
        <taxon>Arundineae</taxon>
        <taxon>Arundo</taxon>
    </lineage>
</organism>
<accession>A0A0A8ZKY7</accession>
<name>A0A0A8ZKY7_ARUDO</name>